<dbReference type="PRINTS" id="PR00119">
    <property type="entry name" value="CATATPASE"/>
</dbReference>
<protein>
    <recommendedName>
        <fullName evidence="11">P-type Zn(2+) transporter</fullName>
        <ecNumber evidence="11">7.2.2.12</ecNumber>
    </recommendedName>
</protein>
<dbReference type="InterPro" id="IPR001757">
    <property type="entry name" value="P_typ_ATPase"/>
</dbReference>
<dbReference type="SFLD" id="SFLDF00027">
    <property type="entry name" value="p-type_atpase"/>
    <property type="match status" value="1"/>
</dbReference>
<evidence type="ECO:0000256" key="9">
    <source>
        <dbReference type="ARBA" id="ARBA00022989"/>
    </source>
</evidence>
<dbReference type="FunFam" id="2.70.150.10:FF:000020">
    <property type="entry name" value="Copper-exporting P-type ATPase A"/>
    <property type="match status" value="1"/>
</dbReference>
<feature type="transmembrane region" description="Helical" evidence="13">
    <location>
        <begin position="609"/>
        <end position="628"/>
    </location>
</feature>
<evidence type="ECO:0000256" key="10">
    <source>
        <dbReference type="ARBA" id="ARBA00023136"/>
    </source>
</evidence>
<dbReference type="InterPro" id="IPR027256">
    <property type="entry name" value="P-typ_ATPase_IB"/>
</dbReference>
<keyword evidence="7 13" id="KW-0067">ATP-binding</keyword>
<feature type="transmembrane region" description="Helical" evidence="13">
    <location>
        <begin position="269"/>
        <end position="294"/>
    </location>
</feature>
<comment type="subcellular location">
    <subcellularLocation>
        <location evidence="1">Cell membrane</location>
        <topology evidence="1">Multi-pass membrane protein</topology>
    </subcellularLocation>
</comment>
<dbReference type="RefSeq" id="WP_089275446.1">
    <property type="nucleotide sequence ID" value="NZ_FZOC01000009.1"/>
</dbReference>
<dbReference type="InterPro" id="IPR008250">
    <property type="entry name" value="ATPase_P-typ_transduc_dom_A_sf"/>
</dbReference>
<evidence type="ECO:0000256" key="4">
    <source>
        <dbReference type="ARBA" id="ARBA00022692"/>
    </source>
</evidence>
<dbReference type="NCBIfam" id="TIGR01525">
    <property type="entry name" value="ATPase-IB_hvy"/>
    <property type="match status" value="1"/>
</dbReference>
<dbReference type="GO" id="GO:0016887">
    <property type="term" value="F:ATP hydrolysis activity"/>
    <property type="evidence" value="ECO:0007669"/>
    <property type="project" value="InterPro"/>
</dbReference>
<sequence>MIGRFSHLGEYRELFRKREVLQCLSGGALALLSWAWAERGLEPAWAAMALGLAAVAVNGLPIVWGAAQGLLQRRVNVDELVALAITASLIQGEVLTAAVVAFIMALGSQLEEAISDSARRSIESLAAMTPEEATVIGEDGPRTMPVQGIRPGDRLLVRPGERIPVDGELLSGTAAVDESSITGESIPVERGPGDTLLAGTLNHNGVLELRASRIGADSTLGRVMRLVEEAEAHKPEAVRFVDSYARWFTPLVLTLAGLAWAASGDPSRAVAVLVAGCPCALLLAAPTATVATVARAARAGVLVKGGAQLEAAATADAALFDKTGTLTLGQPRVDEAAPAAGVGLDELLSAAAGVERHAAHPLARAVLRAAETRGLAIPEAQGVVAEAGLGVRGRLVMNGTHRAIEVGGPALLAGRTLPPELAERLDAMRAAGATALVVLADGAPLGLLAITDTPRPGARRTLDALRSLGITSLEMLSGDEPAAVRRMADSLGLADARPSLKPGDKGEVIAAHQRHGRRVLFVGDGVNDAPALARADLGVAMAAAGTDVALDTAGMALTRDDITRLPFVVSLSRRMLMVIKMNIGLGLLSNTVAVYGGMSGLLSPIAASLLHNAGSILVVLASASLLLYKDRTPAPETAPNA</sequence>
<dbReference type="Gene3D" id="3.40.1110.10">
    <property type="entry name" value="Calcium-transporting ATPase, cytoplasmic domain N"/>
    <property type="match status" value="1"/>
</dbReference>
<feature type="transmembrane region" description="Helical" evidence="13">
    <location>
        <begin position="20"/>
        <end position="37"/>
    </location>
</feature>
<keyword evidence="8" id="KW-1278">Translocase</keyword>
<comment type="catalytic activity">
    <reaction evidence="12">
        <text>Zn(2+)(in) + ATP + H2O = Zn(2+)(out) + ADP + phosphate + H(+)</text>
        <dbReference type="Rhea" id="RHEA:20621"/>
        <dbReference type="ChEBI" id="CHEBI:15377"/>
        <dbReference type="ChEBI" id="CHEBI:15378"/>
        <dbReference type="ChEBI" id="CHEBI:29105"/>
        <dbReference type="ChEBI" id="CHEBI:30616"/>
        <dbReference type="ChEBI" id="CHEBI:43474"/>
        <dbReference type="ChEBI" id="CHEBI:456216"/>
        <dbReference type="EC" id="7.2.2.12"/>
    </reaction>
</comment>
<dbReference type="GO" id="GO:0005524">
    <property type="term" value="F:ATP binding"/>
    <property type="evidence" value="ECO:0007669"/>
    <property type="project" value="UniProtKB-UniRule"/>
</dbReference>
<evidence type="ECO:0000256" key="12">
    <source>
        <dbReference type="ARBA" id="ARBA00047308"/>
    </source>
</evidence>
<keyword evidence="16" id="KW-1185">Reference proteome</keyword>
<dbReference type="SUPFAM" id="SSF56784">
    <property type="entry name" value="HAD-like"/>
    <property type="match status" value="1"/>
</dbReference>
<dbReference type="SFLD" id="SFLDG00002">
    <property type="entry name" value="C1.7:_P-type_atpase_like"/>
    <property type="match status" value="1"/>
</dbReference>
<keyword evidence="5 13" id="KW-0479">Metal-binding</keyword>
<reference evidence="15 16" key="1">
    <citation type="submission" date="2017-06" db="EMBL/GenBank/DDBJ databases">
        <authorList>
            <person name="Kim H.J."/>
            <person name="Triplett B.A."/>
        </authorList>
    </citation>
    <scope>NUCLEOTIDE SEQUENCE [LARGE SCALE GENOMIC DNA]</scope>
    <source>
        <strain evidence="15 16">DSM 13116</strain>
    </source>
</reference>
<dbReference type="OrthoDB" id="9763278at2"/>
<organism evidence="15 16">
    <name type="scientific">Humidesulfovibrio mexicanus</name>
    <dbReference type="NCBI Taxonomy" id="147047"/>
    <lineage>
        <taxon>Bacteria</taxon>
        <taxon>Pseudomonadati</taxon>
        <taxon>Thermodesulfobacteriota</taxon>
        <taxon>Desulfovibrionia</taxon>
        <taxon>Desulfovibrionales</taxon>
        <taxon>Desulfovibrionaceae</taxon>
        <taxon>Humidesulfovibrio</taxon>
    </lineage>
</organism>
<evidence type="ECO:0000256" key="2">
    <source>
        <dbReference type="ARBA" id="ARBA00006024"/>
    </source>
</evidence>
<proteinExistence type="inferred from homology"/>
<dbReference type="SFLD" id="SFLDS00003">
    <property type="entry name" value="Haloacid_Dehalogenase"/>
    <property type="match status" value="1"/>
</dbReference>
<dbReference type="EMBL" id="FZOC01000009">
    <property type="protein sequence ID" value="SNS23084.1"/>
    <property type="molecule type" value="Genomic_DNA"/>
</dbReference>
<dbReference type="PROSITE" id="PS01229">
    <property type="entry name" value="COF_2"/>
    <property type="match status" value="1"/>
</dbReference>
<dbReference type="Pfam" id="PF00702">
    <property type="entry name" value="Hydrolase"/>
    <property type="match status" value="1"/>
</dbReference>
<evidence type="ECO:0000256" key="13">
    <source>
        <dbReference type="RuleBase" id="RU362081"/>
    </source>
</evidence>
<evidence type="ECO:0000256" key="11">
    <source>
        <dbReference type="ARBA" id="ARBA00039097"/>
    </source>
</evidence>
<keyword evidence="3 13" id="KW-1003">Cell membrane</keyword>
<evidence type="ECO:0000256" key="7">
    <source>
        <dbReference type="ARBA" id="ARBA00022840"/>
    </source>
</evidence>
<dbReference type="PROSITE" id="PS00154">
    <property type="entry name" value="ATPASE_E1_E2"/>
    <property type="match status" value="1"/>
</dbReference>
<evidence type="ECO:0000256" key="5">
    <source>
        <dbReference type="ARBA" id="ARBA00022723"/>
    </source>
</evidence>
<dbReference type="InterPro" id="IPR059000">
    <property type="entry name" value="ATPase_P-type_domA"/>
</dbReference>
<dbReference type="Gene3D" id="2.70.150.10">
    <property type="entry name" value="Calcium-transporting ATPase, cytoplasmic transduction domain A"/>
    <property type="match status" value="1"/>
</dbReference>
<dbReference type="InterPro" id="IPR023298">
    <property type="entry name" value="ATPase_P-typ_TM_dom_sf"/>
</dbReference>
<feature type="transmembrane region" description="Helical" evidence="13">
    <location>
        <begin position="244"/>
        <end position="263"/>
    </location>
</feature>
<keyword evidence="10 13" id="KW-0472">Membrane</keyword>
<keyword evidence="9 13" id="KW-1133">Transmembrane helix</keyword>
<dbReference type="PRINTS" id="PR00941">
    <property type="entry name" value="CDATPASE"/>
</dbReference>
<dbReference type="InterPro" id="IPR023214">
    <property type="entry name" value="HAD_sf"/>
</dbReference>
<dbReference type="GO" id="GO:0005886">
    <property type="term" value="C:plasma membrane"/>
    <property type="evidence" value="ECO:0007669"/>
    <property type="project" value="UniProtKB-SubCell"/>
</dbReference>
<dbReference type="InterPro" id="IPR023299">
    <property type="entry name" value="ATPase_P-typ_cyto_dom_N"/>
</dbReference>
<dbReference type="Proteomes" id="UP000198324">
    <property type="component" value="Unassembled WGS sequence"/>
</dbReference>
<evidence type="ECO:0000313" key="16">
    <source>
        <dbReference type="Proteomes" id="UP000198324"/>
    </source>
</evidence>
<dbReference type="PANTHER" id="PTHR48085:SF5">
    <property type="entry name" value="CADMIUM_ZINC-TRANSPORTING ATPASE HMA4-RELATED"/>
    <property type="match status" value="1"/>
</dbReference>
<evidence type="ECO:0000313" key="15">
    <source>
        <dbReference type="EMBL" id="SNS23084.1"/>
    </source>
</evidence>
<evidence type="ECO:0000256" key="6">
    <source>
        <dbReference type="ARBA" id="ARBA00022741"/>
    </source>
</evidence>
<evidence type="ECO:0000259" key="14">
    <source>
        <dbReference type="Pfam" id="PF00122"/>
    </source>
</evidence>
<feature type="transmembrane region" description="Helical" evidence="13">
    <location>
        <begin position="583"/>
        <end position="603"/>
    </location>
</feature>
<gene>
    <name evidence="15" type="ORF">SAMN04488503_3262</name>
</gene>
<evidence type="ECO:0000256" key="8">
    <source>
        <dbReference type="ARBA" id="ARBA00022967"/>
    </source>
</evidence>
<feature type="domain" description="P-type ATPase A" evidence="14">
    <location>
        <begin position="128"/>
        <end position="228"/>
    </location>
</feature>
<dbReference type="InterPro" id="IPR036412">
    <property type="entry name" value="HAD-like_sf"/>
</dbReference>
<dbReference type="Gene3D" id="3.40.50.1000">
    <property type="entry name" value="HAD superfamily/HAD-like"/>
    <property type="match status" value="1"/>
</dbReference>
<dbReference type="GO" id="GO:0046872">
    <property type="term" value="F:metal ion binding"/>
    <property type="evidence" value="ECO:0007669"/>
    <property type="project" value="UniProtKB-KW"/>
</dbReference>
<dbReference type="InterPro" id="IPR018303">
    <property type="entry name" value="ATPase_P-typ_P_site"/>
</dbReference>
<keyword evidence="6 13" id="KW-0547">Nucleotide-binding</keyword>
<comment type="similarity">
    <text evidence="2 13">Belongs to the cation transport ATPase (P-type) (TC 3.A.3) family. Type IB subfamily.</text>
</comment>
<dbReference type="AlphaFoldDB" id="A0A239CU82"/>
<dbReference type="SUPFAM" id="SSF81653">
    <property type="entry name" value="Calcium ATPase, transduction domain A"/>
    <property type="match status" value="1"/>
</dbReference>
<dbReference type="NCBIfam" id="TIGR01494">
    <property type="entry name" value="ATPase_P-type"/>
    <property type="match status" value="1"/>
</dbReference>
<dbReference type="PANTHER" id="PTHR48085">
    <property type="entry name" value="CADMIUM/ZINC-TRANSPORTING ATPASE HMA2-RELATED"/>
    <property type="match status" value="1"/>
</dbReference>
<feature type="transmembrane region" description="Helical" evidence="13">
    <location>
        <begin position="43"/>
        <end position="64"/>
    </location>
</feature>
<dbReference type="GO" id="GO:0060003">
    <property type="term" value="P:copper ion export"/>
    <property type="evidence" value="ECO:0007669"/>
    <property type="project" value="UniProtKB-ARBA"/>
</dbReference>
<dbReference type="InterPro" id="IPR051014">
    <property type="entry name" value="Cation_Transport_ATPase_IB"/>
</dbReference>
<evidence type="ECO:0000256" key="1">
    <source>
        <dbReference type="ARBA" id="ARBA00004651"/>
    </source>
</evidence>
<dbReference type="EC" id="7.2.2.12" evidence="11"/>
<evidence type="ECO:0000256" key="3">
    <source>
        <dbReference type="ARBA" id="ARBA00022475"/>
    </source>
</evidence>
<name>A0A239CU82_9BACT</name>
<dbReference type="Pfam" id="PF00122">
    <property type="entry name" value="E1-E2_ATPase"/>
    <property type="match status" value="1"/>
</dbReference>
<dbReference type="InterPro" id="IPR044492">
    <property type="entry name" value="P_typ_ATPase_HD_dom"/>
</dbReference>
<dbReference type="SUPFAM" id="SSF81665">
    <property type="entry name" value="Calcium ATPase, transmembrane domain M"/>
    <property type="match status" value="1"/>
</dbReference>
<accession>A0A239CU82</accession>
<keyword evidence="4 13" id="KW-0812">Transmembrane</keyword>
<dbReference type="GO" id="GO:0016463">
    <property type="term" value="F:P-type zinc transporter activity"/>
    <property type="evidence" value="ECO:0007669"/>
    <property type="project" value="UniProtKB-EC"/>
</dbReference>